<sequence length="335" mass="36354">MRIKRILTVVDTHTGGEPTRIVLSGGPMLRGNTMLDRWQEFRLRHDDLREFLMREPRGHGDMFGALVTTPCSDGAHCGVIFMDPSGCLTMCGHGSIGLARTLLELRMVESNIPCTHVILDTPAGVVRVLVDVQEDGQVGAALLGNVPSFLYAEDLKIRLSDGTDVTLDVAFGGNFFAIVPAGQLGLSIEPGEARRIQALGLEIRELVNLKIRASHPEEDRICGVELVEFSLQEGERRYRNCVVFGQGAIDRSPCGTGTSAKMAVLAAKGELRPGEEFVHRGITGSVFTGYVEEGPKISGFQSVLPFVKGTSSITGFNMLIQEEGDVFPRGFLLGR</sequence>
<keyword evidence="3" id="KW-1185">Reference proteome</keyword>
<dbReference type="FunFam" id="3.10.310.10:FF:000005">
    <property type="entry name" value="Proline racemase"/>
    <property type="match status" value="1"/>
</dbReference>
<dbReference type="PIRSF" id="PIRSF029792">
    <property type="entry name" value="Pro_racemase"/>
    <property type="match status" value="1"/>
</dbReference>
<dbReference type="Gene3D" id="3.10.310.10">
    <property type="entry name" value="Diaminopimelate Epimerase, Chain A, domain 1"/>
    <property type="match status" value="2"/>
</dbReference>
<dbReference type="OrthoDB" id="181267at2"/>
<proteinExistence type="inferred from homology"/>
<dbReference type="InterPro" id="IPR008794">
    <property type="entry name" value="Pro_racemase_fam"/>
</dbReference>
<evidence type="ECO:0000313" key="3">
    <source>
        <dbReference type="Proteomes" id="UP000005730"/>
    </source>
</evidence>
<reference evidence="2 3" key="1">
    <citation type="submission" date="2011-10" db="EMBL/GenBank/DDBJ databases">
        <title>The Noncontiguous Finished genome of Thermanaerovibrio velox DSM 12556.</title>
        <authorList>
            <consortium name="US DOE Joint Genome Institute (JGI-PGF)"/>
            <person name="Lucas S."/>
            <person name="Copeland A."/>
            <person name="Lapidus A."/>
            <person name="Glavina del Rio T."/>
            <person name="Dalin E."/>
            <person name="Tice H."/>
            <person name="Bruce D."/>
            <person name="Goodwin L."/>
            <person name="Pitluck S."/>
            <person name="Peters L."/>
            <person name="Mikhailova N."/>
            <person name="Teshima H."/>
            <person name="Kyrpides N."/>
            <person name="Mavromatis K."/>
            <person name="Ivanova N."/>
            <person name="Markowitz V."/>
            <person name="Cheng J.-F."/>
            <person name="Hugenholtz P."/>
            <person name="Woyke T."/>
            <person name="Wu D."/>
            <person name="Spring S."/>
            <person name="Brambilla E.-M."/>
            <person name="Klenk H.-P."/>
            <person name="Eisen J.A."/>
        </authorList>
    </citation>
    <scope>NUCLEOTIDE SEQUENCE [LARGE SCALE GENOMIC DNA]</scope>
    <source>
        <strain evidence="2 3">DSM 12556</strain>
    </source>
</reference>
<dbReference type="EMBL" id="CM001377">
    <property type="protein sequence ID" value="EHM10467.1"/>
    <property type="molecule type" value="Genomic_DNA"/>
</dbReference>
<dbReference type="RefSeq" id="WP_006583961.1">
    <property type="nucleotide sequence ID" value="NZ_CM001377.1"/>
</dbReference>
<name>H0UNQ2_9BACT</name>
<dbReference type="Proteomes" id="UP000005730">
    <property type="component" value="Chromosome"/>
</dbReference>
<dbReference type="PANTHER" id="PTHR33442:SF5">
    <property type="entry name" value="BIFUNCTIONAL TRANS-3-HYDROXY-L-PROLINE DEHYDRATASE_2-EPIMERASE"/>
    <property type="match status" value="1"/>
</dbReference>
<dbReference type="HOGENOM" id="CLU_036729_0_0_0"/>
<dbReference type="AlphaFoldDB" id="H0UNQ2"/>
<dbReference type="SFLD" id="SFLDS00028">
    <property type="entry name" value="Proline_Racemase"/>
    <property type="match status" value="1"/>
</dbReference>
<comment type="similarity">
    <text evidence="1">Belongs to the proline racemase family.</text>
</comment>
<accession>H0UNQ2</accession>
<dbReference type="SUPFAM" id="SSF54506">
    <property type="entry name" value="Diaminopimelate epimerase-like"/>
    <property type="match status" value="1"/>
</dbReference>
<dbReference type="eggNOG" id="COG3938">
    <property type="taxonomic scope" value="Bacteria"/>
</dbReference>
<evidence type="ECO:0000256" key="1">
    <source>
        <dbReference type="ARBA" id="ARBA00007529"/>
    </source>
</evidence>
<evidence type="ECO:0000313" key="2">
    <source>
        <dbReference type="EMBL" id="EHM10467.1"/>
    </source>
</evidence>
<protein>
    <submittedName>
        <fullName evidence="2">Proline racemase</fullName>
    </submittedName>
</protein>
<dbReference type="Pfam" id="PF05544">
    <property type="entry name" value="Pro_racemase"/>
    <property type="match status" value="1"/>
</dbReference>
<dbReference type="PANTHER" id="PTHR33442">
    <property type="entry name" value="TRANS-3-HYDROXY-L-PROLINE DEHYDRATASE"/>
    <property type="match status" value="1"/>
</dbReference>
<dbReference type="GO" id="GO:0047580">
    <property type="term" value="F:4-hydroxyproline epimerase activity"/>
    <property type="evidence" value="ECO:0007669"/>
    <property type="project" value="TreeGrafter"/>
</dbReference>
<organism evidence="2 3">
    <name type="scientific">Thermanaerovibrio velox DSM 12556</name>
    <dbReference type="NCBI Taxonomy" id="926567"/>
    <lineage>
        <taxon>Bacteria</taxon>
        <taxon>Thermotogati</taxon>
        <taxon>Synergistota</taxon>
        <taxon>Synergistia</taxon>
        <taxon>Synergistales</taxon>
        <taxon>Synergistaceae</taxon>
        <taxon>Thermanaerovibrio</taxon>
    </lineage>
</organism>
<gene>
    <name evidence="2" type="ORF">TheveDRAFT_1348</name>
</gene>
<dbReference type="STRING" id="926567.TheveDRAFT_1348"/>